<dbReference type="SMART" id="SM00287">
    <property type="entry name" value="SH3b"/>
    <property type="match status" value="1"/>
</dbReference>
<dbReference type="PROSITE" id="PS51257">
    <property type="entry name" value="PROKAR_LIPOPROTEIN"/>
    <property type="match status" value="1"/>
</dbReference>
<comment type="caution">
    <text evidence="2">The sequence shown here is derived from an EMBL/GenBank/DDBJ whole genome shotgun (WGS) entry which is preliminary data.</text>
</comment>
<reference evidence="2" key="1">
    <citation type="journal article" date="2015" name="Proc. Natl. Acad. Sci. U.S.A.">
        <title>Networks of energetic and metabolic interactions define dynamics in microbial communities.</title>
        <authorList>
            <person name="Embree M."/>
            <person name="Liu J.K."/>
            <person name="Al-Bassam M.M."/>
            <person name="Zengler K."/>
        </authorList>
    </citation>
    <scope>NUCLEOTIDE SEQUENCE</scope>
</reference>
<dbReference type="EMBL" id="LNQE01000037">
    <property type="protein sequence ID" value="KUG29783.1"/>
    <property type="molecule type" value="Genomic_DNA"/>
</dbReference>
<feature type="domain" description="SH3b" evidence="1">
    <location>
        <begin position="37"/>
        <end position="99"/>
    </location>
</feature>
<name>A0A0W8G9G5_9ZZZZ</name>
<proteinExistence type="predicted"/>
<protein>
    <recommendedName>
        <fullName evidence="1">SH3b domain-containing protein</fullName>
    </recommendedName>
</protein>
<accession>A0A0W8G9G5</accession>
<dbReference type="AlphaFoldDB" id="A0A0W8G9G5"/>
<dbReference type="Gene3D" id="2.30.30.40">
    <property type="entry name" value="SH3 Domains"/>
    <property type="match status" value="1"/>
</dbReference>
<evidence type="ECO:0000259" key="1">
    <source>
        <dbReference type="SMART" id="SM00287"/>
    </source>
</evidence>
<dbReference type="SUPFAM" id="SSF69318">
    <property type="entry name" value="Integrin alpha N-terminal domain"/>
    <property type="match status" value="1"/>
</dbReference>
<sequence length="313" mass="33187">MPLPRRMFCRPFRFLAAAVLVVAALLGASGACPAAEPGRFVIDDDGHDLRASASAKAASLGVVFRGETVTVLSRQGGFASVRTEDGRTGWVPDKVVRAEAAYLADPRNRELVMCPAEMVRTFPLKPAGHQDAATLVLRDMPSLLGGDARAALADASGKILWQGEATGAGGDPTVFFCRDFGFYWPQAAGDLDGDGHIEILAQDPQSDVSVSSFTLIRFSRDLAPSVAFSGRGLVETPLGSGRFLWTDPDFPTSNVRWIMNLATVDGDGTMTVPVYEYGGQGGSHLGLGTAKVRLEADGAYLVAWVKPMAKPAD</sequence>
<evidence type="ECO:0000313" key="2">
    <source>
        <dbReference type="EMBL" id="KUG29783.1"/>
    </source>
</evidence>
<dbReference type="InterPro" id="IPR028994">
    <property type="entry name" value="Integrin_alpha_N"/>
</dbReference>
<dbReference type="Pfam" id="PF08239">
    <property type="entry name" value="SH3_3"/>
    <property type="match status" value="1"/>
</dbReference>
<gene>
    <name evidence="2" type="ORF">ASZ90_000327</name>
</gene>
<organism evidence="2">
    <name type="scientific">hydrocarbon metagenome</name>
    <dbReference type="NCBI Taxonomy" id="938273"/>
    <lineage>
        <taxon>unclassified sequences</taxon>
        <taxon>metagenomes</taxon>
        <taxon>ecological metagenomes</taxon>
    </lineage>
</organism>
<dbReference type="InterPro" id="IPR003646">
    <property type="entry name" value="SH3-like_bac-type"/>
</dbReference>